<gene>
    <name evidence="1" type="ORF">OLEA9_A063836</name>
</gene>
<evidence type="ECO:0000313" key="2">
    <source>
        <dbReference type="Proteomes" id="UP000594638"/>
    </source>
</evidence>
<dbReference type="AlphaFoldDB" id="A0A8S0TDS6"/>
<name>A0A8S0TDS6_OLEEU</name>
<dbReference type="Gramene" id="OE9A063836T1">
    <property type="protein sequence ID" value="OE9A063836C1"/>
    <property type="gene ID" value="OE9A063836"/>
</dbReference>
<protein>
    <submittedName>
        <fullName evidence="1">Uncharacterized protein</fullName>
    </submittedName>
</protein>
<sequence>MSFPDPAQQPPLPPLLPLPFASEDVDRFWPTPPMNGAVSQFEDPPGFKRPMNYENNPSNFAPFAQIKFCDEINKSWTLKGRAIYFTRLVFVQNSPKVPVRMASIAHVLMMLKNYEIPLQIGKSWFEERREAPAILVMTKE</sequence>
<proteinExistence type="predicted"/>
<dbReference type="Proteomes" id="UP000594638">
    <property type="component" value="Unassembled WGS sequence"/>
</dbReference>
<evidence type="ECO:0000313" key="1">
    <source>
        <dbReference type="EMBL" id="CAA3001707.1"/>
    </source>
</evidence>
<keyword evidence="2" id="KW-1185">Reference proteome</keyword>
<dbReference type="EMBL" id="CACTIH010005777">
    <property type="protein sequence ID" value="CAA3001707.1"/>
    <property type="molecule type" value="Genomic_DNA"/>
</dbReference>
<comment type="caution">
    <text evidence="1">The sequence shown here is derived from an EMBL/GenBank/DDBJ whole genome shotgun (WGS) entry which is preliminary data.</text>
</comment>
<organism evidence="1 2">
    <name type="scientific">Olea europaea subsp. europaea</name>
    <dbReference type="NCBI Taxonomy" id="158383"/>
    <lineage>
        <taxon>Eukaryota</taxon>
        <taxon>Viridiplantae</taxon>
        <taxon>Streptophyta</taxon>
        <taxon>Embryophyta</taxon>
        <taxon>Tracheophyta</taxon>
        <taxon>Spermatophyta</taxon>
        <taxon>Magnoliopsida</taxon>
        <taxon>eudicotyledons</taxon>
        <taxon>Gunneridae</taxon>
        <taxon>Pentapetalae</taxon>
        <taxon>asterids</taxon>
        <taxon>lamiids</taxon>
        <taxon>Lamiales</taxon>
        <taxon>Oleaceae</taxon>
        <taxon>Oleeae</taxon>
        <taxon>Olea</taxon>
    </lineage>
</organism>
<reference evidence="1 2" key="1">
    <citation type="submission" date="2019-12" db="EMBL/GenBank/DDBJ databases">
        <authorList>
            <person name="Alioto T."/>
            <person name="Alioto T."/>
            <person name="Gomez Garrido J."/>
        </authorList>
    </citation>
    <scope>NUCLEOTIDE SEQUENCE [LARGE SCALE GENOMIC DNA]</scope>
</reference>
<accession>A0A8S0TDS6</accession>